<comment type="caution">
    <text evidence="8">The sequence shown here is derived from an EMBL/GenBank/DDBJ whole genome shotgun (WGS) entry which is preliminary data.</text>
</comment>
<dbReference type="GO" id="GO:0008320">
    <property type="term" value="F:protein transmembrane transporter activity"/>
    <property type="evidence" value="ECO:0007669"/>
    <property type="project" value="TreeGrafter"/>
</dbReference>
<dbReference type="InterPro" id="IPR005565">
    <property type="entry name" value="Hemolysn_activator_HlyB_C"/>
</dbReference>
<evidence type="ECO:0000256" key="2">
    <source>
        <dbReference type="ARBA" id="ARBA00022692"/>
    </source>
</evidence>
<feature type="signal peptide" evidence="5">
    <location>
        <begin position="1"/>
        <end position="22"/>
    </location>
</feature>
<evidence type="ECO:0000256" key="3">
    <source>
        <dbReference type="ARBA" id="ARBA00023237"/>
    </source>
</evidence>
<dbReference type="Gene3D" id="3.10.20.310">
    <property type="entry name" value="membrane protein fhac"/>
    <property type="match status" value="1"/>
</dbReference>
<dbReference type="Gene3D" id="2.40.160.50">
    <property type="entry name" value="membrane protein fhac: a member of the omp85/tpsb transporter family"/>
    <property type="match status" value="1"/>
</dbReference>
<evidence type="ECO:0000313" key="9">
    <source>
        <dbReference type="Proteomes" id="UP000772151"/>
    </source>
</evidence>
<dbReference type="Pfam" id="PF08479">
    <property type="entry name" value="POTRA_2"/>
    <property type="match status" value="1"/>
</dbReference>
<evidence type="ECO:0000256" key="5">
    <source>
        <dbReference type="SAM" id="SignalP"/>
    </source>
</evidence>
<keyword evidence="1" id="KW-0472">Membrane</keyword>
<dbReference type="Pfam" id="PF03865">
    <property type="entry name" value="ShlB"/>
    <property type="match status" value="1"/>
</dbReference>
<evidence type="ECO:0000256" key="1">
    <source>
        <dbReference type="ARBA" id="ARBA00022452"/>
    </source>
</evidence>
<organism evidence="8 9">
    <name type="scientific">Selenomonas ruminantium</name>
    <dbReference type="NCBI Taxonomy" id="971"/>
    <lineage>
        <taxon>Bacteria</taxon>
        <taxon>Bacillati</taxon>
        <taxon>Bacillota</taxon>
        <taxon>Negativicutes</taxon>
        <taxon>Selenomonadales</taxon>
        <taxon>Selenomonadaceae</taxon>
        <taxon>Selenomonas</taxon>
    </lineage>
</organism>
<dbReference type="RefSeq" id="WP_303669094.1">
    <property type="nucleotide sequence ID" value="NZ_SVCA01000004.1"/>
</dbReference>
<evidence type="ECO:0000256" key="4">
    <source>
        <dbReference type="SAM" id="MobiDB-lite"/>
    </source>
</evidence>
<gene>
    <name evidence="8" type="ORF">E7203_05975</name>
</gene>
<sequence>MNWKLRYLGVLMTAAVVWGNHAEAAVLVPGGPDAPDAGSLTREQQDRDLTRPEDEVNRASIAAPEKERPNLTMPDEVKIQVKGFKISGQDIYSDDVLQALVAEYNGKMVTFKDLQAGADKITAYFRNHGYLMARCYIPAQKISGGIVEYAILVGRLDKVEIDNKTKIHESALKREIGFLKPGDYLTRQKLERAVWLLSDLAGAEAKATLATGQQTGTVTVKIELSGHQGKCGLLSADNYGNRYTGYYSYGLSYDILNPAREGDQLALAGNTTGSQLYNYGLNYILPAGRDGLRLTFGYNKLSYKLGDVYERLDACGTSLSTSAGFEYAIKRSQMHNLYAGLRYEYNSLKDEIRTVADSTIPKHSNGMVLSLYGDDLSGRGAFSWRVDYKWGNLAFENDAGRRQGQISQTSGTFHKLRFNLMQQQRLTNRLNLILTARGQLASSNLDSSEHFSLGGASGVRAYPASEASGDIGYLLRGELRYALPPQGKNQWQLAAFLDHGGVQINKHDDGLSDNERFLQGAGLGVIFSRRDEFFLRADYAWILGAAKPQSDTSSPRGRFWLRGGLYF</sequence>
<keyword evidence="1" id="KW-1134">Transmembrane beta strand</keyword>
<reference evidence="8" key="1">
    <citation type="submission" date="2019-04" db="EMBL/GenBank/DDBJ databases">
        <title>Evolution of Biomass-Degrading Anaerobic Consortia Revealed by Metagenomics.</title>
        <authorList>
            <person name="Peng X."/>
        </authorList>
    </citation>
    <scope>NUCLEOTIDE SEQUENCE</scope>
    <source>
        <strain evidence="8">SIG242</strain>
    </source>
</reference>
<name>A0A927ZNX8_SELRU</name>
<feature type="region of interest" description="Disordered" evidence="4">
    <location>
        <begin position="33"/>
        <end position="56"/>
    </location>
</feature>
<evidence type="ECO:0000313" key="8">
    <source>
        <dbReference type="EMBL" id="MBE6085002.1"/>
    </source>
</evidence>
<dbReference type="AlphaFoldDB" id="A0A927ZNX8"/>
<keyword evidence="5" id="KW-0732">Signal</keyword>
<feature type="domain" description="Polypeptide-transport-associated ShlB-type" evidence="7">
    <location>
        <begin position="80"/>
        <end position="148"/>
    </location>
</feature>
<protein>
    <submittedName>
        <fullName evidence="8">ShlB/FhaC/HecB family hemolysin secretion/activation protein</fullName>
    </submittedName>
</protein>
<dbReference type="GO" id="GO:0046819">
    <property type="term" value="P:protein secretion by the type V secretion system"/>
    <property type="evidence" value="ECO:0007669"/>
    <property type="project" value="TreeGrafter"/>
</dbReference>
<feature type="chain" id="PRO_5039263774" evidence="5">
    <location>
        <begin position="23"/>
        <end position="567"/>
    </location>
</feature>
<dbReference type="GO" id="GO:0098046">
    <property type="term" value="C:type V protein secretion system complex"/>
    <property type="evidence" value="ECO:0007669"/>
    <property type="project" value="TreeGrafter"/>
</dbReference>
<evidence type="ECO:0000259" key="6">
    <source>
        <dbReference type="Pfam" id="PF03865"/>
    </source>
</evidence>
<dbReference type="GO" id="GO:0019867">
    <property type="term" value="C:outer membrane"/>
    <property type="evidence" value="ECO:0007669"/>
    <property type="project" value="InterPro"/>
</dbReference>
<dbReference type="EMBL" id="SVCA01000004">
    <property type="protein sequence ID" value="MBE6085002.1"/>
    <property type="molecule type" value="Genomic_DNA"/>
</dbReference>
<dbReference type="PANTHER" id="PTHR34597:SF1">
    <property type="entry name" value="HEME_HEMOPEXIN TRANSPORTER PROTEIN HUXB"/>
    <property type="match status" value="1"/>
</dbReference>
<feature type="compositionally biased region" description="Basic and acidic residues" evidence="4">
    <location>
        <begin position="43"/>
        <end position="56"/>
    </location>
</feature>
<keyword evidence="2" id="KW-0812">Transmembrane</keyword>
<dbReference type="InterPro" id="IPR013686">
    <property type="entry name" value="Polypept-transport_assoc_ShlB"/>
</dbReference>
<dbReference type="PANTHER" id="PTHR34597">
    <property type="entry name" value="SLR1661 PROTEIN"/>
    <property type="match status" value="1"/>
</dbReference>
<proteinExistence type="predicted"/>
<keyword evidence="3" id="KW-0998">Cell outer membrane</keyword>
<dbReference type="Proteomes" id="UP000772151">
    <property type="component" value="Unassembled WGS sequence"/>
</dbReference>
<evidence type="ECO:0000259" key="7">
    <source>
        <dbReference type="Pfam" id="PF08479"/>
    </source>
</evidence>
<feature type="domain" description="Haemolysin activator HlyB C-terminal" evidence="6">
    <location>
        <begin position="220"/>
        <end position="525"/>
    </location>
</feature>
<dbReference type="InterPro" id="IPR051544">
    <property type="entry name" value="TPS_OM_transporter"/>
</dbReference>
<accession>A0A927ZNX8</accession>